<evidence type="ECO:0000313" key="4">
    <source>
        <dbReference type="EMBL" id="OHA14263.1"/>
    </source>
</evidence>
<dbReference type="AlphaFoldDB" id="A0A1G2LRU5"/>
<sequence>MKGFYIYCVRGGAGPEGVASRRPYGVKKIKSKGVDFGSRAEAFSFQDIEAIASEIDLSKFNAKTIKEKLQEDAKWTEKNVKRHHEVIAEAEISGAVIPMKFGTLYKTRKNLEAMLKKHYTKFKALLLRLKDKQEWGVKGYLEYKKFSEILKNKNKELKTLEKKRSSVPEGMKWYVDRKSDELVAGQIEREAEDRLSRIIDQLEKQAAGIRLNDFLPKEVSEPGKDMILNAACLVSNDRLEAFQSLLRSLIRECDAEGITLILTGPWPPYNFVDIKDEKA</sequence>
<keyword evidence="1" id="KW-0304">Gas vesicle</keyword>
<protein>
    <recommendedName>
        <fullName evidence="6">Gas vesicle synthesis GvpLGvpF</fullName>
    </recommendedName>
</protein>
<dbReference type="Proteomes" id="UP000177171">
    <property type="component" value="Unassembled WGS sequence"/>
</dbReference>
<dbReference type="PANTHER" id="PTHR36852">
    <property type="entry name" value="PROTEIN GVPL 2"/>
    <property type="match status" value="1"/>
</dbReference>
<dbReference type="EMBL" id="MHQY01000011">
    <property type="protein sequence ID" value="OHA14263.1"/>
    <property type="molecule type" value="Genomic_DNA"/>
</dbReference>
<comment type="subcellular location">
    <subcellularLocation>
        <location evidence="2">Gas vesicle</location>
    </subcellularLocation>
</comment>
<evidence type="ECO:0000313" key="5">
    <source>
        <dbReference type="Proteomes" id="UP000177171"/>
    </source>
</evidence>
<evidence type="ECO:0000256" key="2">
    <source>
        <dbReference type="ARBA" id="ARBA00035108"/>
    </source>
</evidence>
<dbReference type="GO" id="GO:0031411">
    <property type="term" value="C:gas vesicle"/>
    <property type="evidence" value="ECO:0007669"/>
    <property type="project" value="UniProtKB-SubCell"/>
</dbReference>
<evidence type="ECO:0008006" key="6">
    <source>
        <dbReference type="Google" id="ProtNLM"/>
    </source>
</evidence>
<evidence type="ECO:0000256" key="1">
    <source>
        <dbReference type="ARBA" id="ARBA00022987"/>
    </source>
</evidence>
<proteinExistence type="inferred from homology"/>
<reference evidence="4 5" key="1">
    <citation type="journal article" date="2016" name="Nat. Commun.">
        <title>Thousands of microbial genomes shed light on interconnected biogeochemical processes in an aquifer system.</title>
        <authorList>
            <person name="Anantharaman K."/>
            <person name="Brown C.T."/>
            <person name="Hug L.A."/>
            <person name="Sharon I."/>
            <person name="Castelle C.J."/>
            <person name="Probst A.J."/>
            <person name="Thomas B.C."/>
            <person name="Singh A."/>
            <person name="Wilkins M.J."/>
            <person name="Karaoz U."/>
            <person name="Brodie E.L."/>
            <person name="Williams K.H."/>
            <person name="Hubbard S.S."/>
            <person name="Banfield J.F."/>
        </authorList>
    </citation>
    <scope>NUCLEOTIDE SEQUENCE [LARGE SCALE GENOMIC DNA]</scope>
</reference>
<dbReference type="GO" id="GO:0031412">
    <property type="term" value="P:gas vesicle organization"/>
    <property type="evidence" value="ECO:0007669"/>
    <property type="project" value="InterPro"/>
</dbReference>
<comment type="similarity">
    <text evidence="3">Belongs to the gas vesicle GvpF/GvpL family.</text>
</comment>
<accession>A0A1G2LRU5</accession>
<dbReference type="Pfam" id="PF06386">
    <property type="entry name" value="GvpL_GvpF"/>
    <property type="match status" value="1"/>
</dbReference>
<organism evidence="4 5">
    <name type="scientific">Candidatus Sungbacteria bacterium RIFCSPLOWO2_12_FULL_41_11</name>
    <dbReference type="NCBI Taxonomy" id="1802286"/>
    <lineage>
        <taxon>Bacteria</taxon>
        <taxon>Candidatus Sungiibacteriota</taxon>
    </lineage>
</organism>
<dbReference type="PANTHER" id="PTHR36852:SF1">
    <property type="entry name" value="PROTEIN GVPL 2"/>
    <property type="match status" value="1"/>
</dbReference>
<name>A0A1G2LRU5_9BACT</name>
<gene>
    <name evidence="4" type="ORF">A3G49_05070</name>
</gene>
<dbReference type="InterPro" id="IPR009430">
    <property type="entry name" value="GvpL/GvpF"/>
</dbReference>
<evidence type="ECO:0000256" key="3">
    <source>
        <dbReference type="ARBA" id="ARBA00035643"/>
    </source>
</evidence>
<comment type="caution">
    <text evidence="4">The sequence shown here is derived from an EMBL/GenBank/DDBJ whole genome shotgun (WGS) entry which is preliminary data.</text>
</comment>